<reference evidence="3 4" key="1">
    <citation type="submission" date="2016-04" db="EMBL/GenBank/DDBJ databases">
        <title>Complete genome seqeunce of Leptospira alstonii serovar Room22.</title>
        <authorList>
            <person name="Nally J.E."/>
            <person name="Bayles D.O."/>
            <person name="Hurley D."/>
            <person name="Fanning S."/>
            <person name="McMahon B.J."/>
            <person name="Arent Z."/>
        </authorList>
    </citation>
    <scope>NUCLEOTIDE SEQUENCE [LARGE SCALE GENOMIC DNA]</scope>
    <source>
        <strain evidence="3 4">GWTS #1</strain>
    </source>
</reference>
<feature type="signal peptide" evidence="1">
    <location>
        <begin position="1"/>
        <end position="31"/>
    </location>
</feature>
<dbReference type="Gene3D" id="2.60.120.260">
    <property type="entry name" value="Galactose-binding domain-like"/>
    <property type="match status" value="1"/>
</dbReference>
<dbReference type="PANTHER" id="PTHR21666">
    <property type="entry name" value="PEPTIDASE-RELATED"/>
    <property type="match status" value="1"/>
</dbReference>
<dbReference type="InterPro" id="IPR008979">
    <property type="entry name" value="Galactose-bd-like_sf"/>
</dbReference>
<dbReference type="OrthoDB" id="30934at2"/>
<dbReference type="Pfam" id="PF01551">
    <property type="entry name" value="Peptidase_M23"/>
    <property type="match status" value="1"/>
</dbReference>
<feature type="chain" id="PRO_5009100455" evidence="1">
    <location>
        <begin position="32"/>
        <end position="379"/>
    </location>
</feature>
<dbReference type="KEGG" id="laj:A0128_11515"/>
<dbReference type="PANTHER" id="PTHR21666:SF270">
    <property type="entry name" value="MUREIN HYDROLASE ACTIVATOR ENVC"/>
    <property type="match status" value="1"/>
</dbReference>
<dbReference type="SUPFAM" id="SSF51261">
    <property type="entry name" value="Duplicated hybrid motif"/>
    <property type="match status" value="1"/>
</dbReference>
<dbReference type="PROSITE" id="PS50022">
    <property type="entry name" value="FA58C_3"/>
    <property type="match status" value="1"/>
</dbReference>
<evidence type="ECO:0000313" key="4">
    <source>
        <dbReference type="Proteomes" id="UP000094197"/>
    </source>
</evidence>
<evidence type="ECO:0000259" key="2">
    <source>
        <dbReference type="PROSITE" id="PS50022"/>
    </source>
</evidence>
<dbReference type="Proteomes" id="UP000094197">
    <property type="component" value="Chromosome 1"/>
</dbReference>
<dbReference type="CDD" id="cd12797">
    <property type="entry name" value="M23_peptidase"/>
    <property type="match status" value="1"/>
</dbReference>
<evidence type="ECO:0000313" key="3">
    <source>
        <dbReference type="EMBL" id="AOP34421.1"/>
    </source>
</evidence>
<name>A0A1D7UXY3_9LEPT</name>
<dbReference type="Pfam" id="PF00754">
    <property type="entry name" value="F5_F8_type_C"/>
    <property type="match status" value="1"/>
</dbReference>
<keyword evidence="4" id="KW-1185">Reference proteome</keyword>
<protein>
    <submittedName>
        <fullName evidence="3">Peptidase M23</fullName>
    </submittedName>
</protein>
<dbReference type="InterPro" id="IPR016047">
    <property type="entry name" value="M23ase_b-sheet_dom"/>
</dbReference>
<dbReference type="InterPro" id="IPR050570">
    <property type="entry name" value="Cell_wall_metabolism_enzyme"/>
</dbReference>
<gene>
    <name evidence="3" type="ORF">A0128_11515</name>
</gene>
<dbReference type="InterPro" id="IPR000421">
    <property type="entry name" value="FA58C"/>
</dbReference>
<organism evidence="3 4">
    <name type="scientific">Leptospira tipperaryensis</name>
    <dbReference type="NCBI Taxonomy" id="2564040"/>
    <lineage>
        <taxon>Bacteria</taxon>
        <taxon>Pseudomonadati</taxon>
        <taxon>Spirochaetota</taxon>
        <taxon>Spirochaetia</taxon>
        <taxon>Leptospirales</taxon>
        <taxon>Leptospiraceae</taxon>
        <taxon>Leptospira</taxon>
    </lineage>
</organism>
<evidence type="ECO:0000256" key="1">
    <source>
        <dbReference type="SAM" id="SignalP"/>
    </source>
</evidence>
<proteinExistence type="predicted"/>
<dbReference type="AlphaFoldDB" id="A0A1D7UXY3"/>
<dbReference type="InterPro" id="IPR011055">
    <property type="entry name" value="Dup_hybrid_motif"/>
</dbReference>
<dbReference type="Gene3D" id="2.70.70.10">
    <property type="entry name" value="Glucose Permease (Domain IIA)"/>
    <property type="match status" value="1"/>
</dbReference>
<feature type="domain" description="F5/8 type C" evidence="2">
    <location>
        <begin position="29"/>
        <end position="177"/>
    </location>
</feature>
<sequence length="379" mass="43083">MYKNFIIYKIRFRLSKIAFLILLSTASIASAPNFGNFGSEVDFIDFGRWTTAPFSYSVSSAFSAEYGGFNLFDSDQQTHWYSSNQPGNEWIIVDFGSKRLINGLEITVPLFRKERAVHKYEIQVLIRDDWRTILTNEKVELVNFHRLENLDASVLRIFFPNTTERGVVISDLKLFLNQRLLNGIEARLRGYTFPVTGGLIPTFDFQLPNAPRVYRNGVHKGIDIYKKKDIDGQIRNLNFQDEAIAPGDGTIVRADQSYSPMTLADYEYHTSQSHKGTVTYVEKDFGGRQVWIDHGNGVMTSFNHLSSIKNNVRVGSRIKQGEIIGTVGNSGLIEEAKGLSDNIHLHFEIWVDGEFFGNGIPPAQVRKLLQYFFKRNGAD</sequence>
<accession>A0A1D7UXY3</accession>
<dbReference type="EMBL" id="CP015217">
    <property type="protein sequence ID" value="AOP34421.1"/>
    <property type="molecule type" value="Genomic_DNA"/>
</dbReference>
<keyword evidence="1" id="KW-0732">Signal</keyword>
<dbReference type="SUPFAM" id="SSF49785">
    <property type="entry name" value="Galactose-binding domain-like"/>
    <property type="match status" value="1"/>
</dbReference>
<dbReference type="GO" id="GO:0004222">
    <property type="term" value="F:metalloendopeptidase activity"/>
    <property type="evidence" value="ECO:0007669"/>
    <property type="project" value="TreeGrafter"/>
</dbReference>